<name>A0A6C0EZK5_9ZZZZ</name>
<sequence length="221" mass="25131">MFDAARDLVFTNSADGNSITSGGYRISKIFGGTKRKQKGGKKKNKKEDEHYNEEMENFYKEESGVPMGLLFVGPKFHMEQALKKENEFNMFHMNDNNDDRIAGIGDLELIMPPQLQPQPQSQSSHSSSQFIIVGDNNDNNCELKEDAREINSQEVDADLFRILLENALTDPSHSNENAASSRKNTRKRTINCASNSNNSINIKNLKVDKIYVRRKTRRNNN</sequence>
<dbReference type="EMBL" id="MN739003">
    <property type="protein sequence ID" value="QHT34636.1"/>
    <property type="molecule type" value="Genomic_DNA"/>
</dbReference>
<evidence type="ECO:0000313" key="1">
    <source>
        <dbReference type="EMBL" id="QHT34636.1"/>
    </source>
</evidence>
<accession>A0A6C0EZK5</accession>
<organism evidence="1">
    <name type="scientific">viral metagenome</name>
    <dbReference type="NCBI Taxonomy" id="1070528"/>
    <lineage>
        <taxon>unclassified sequences</taxon>
        <taxon>metagenomes</taxon>
        <taxon>organismal metagenomes</taxon>
    </lineage>
</organism>
<reference evidence="1" key="1">
    <citation type="journal article" date="2020" name="Nature">
        <title>Giant virus diversity and host interactions through global metagenomics.</title>
        <authorList>
            <person name="Schulz F."/>
            <person name="Roux S."/>
            <person name="Paez-Espino D."/>
            <person name="Jungbluth S."/>
            <person name="Walsh D.A."/>
            <person name="Denef V.J."/>
            <person name="McMahon K.D."/>
            <person name="Konstantinidis K.T."/>
            <person name="Eloe-Fadrosh E.A."/>
            <person name="Kyrpides N.C."/>
            <person name="Woyke T."/>
        </authorList>
    </citation>
    <scope>NUCLEOTIDE SEQUENCE</scope>
    <source>
        <strain evidence="1">GVMAG-M-3300009163-63</strain>
    </source>
</reference>
<dbReference type="AlphaFoldDB" id="A0A6C0EZK5"/>
<protein>
    <submittedName>
        <fullName evidence="1">Uncharacterized protein</fullName>
    </submittedName>
</protein>
<proteinExistence type="predicted"/>